<reference evidence="2 3" key="1">
    <citation type="submission" date="2020-06" db="EMBL/GenBank/DDBJ databases">
        <title>Transcriptomic and genomic resources for Thalictrum thalictroides and T. hernandezii: Facilitating candidate gene discovery in an emerging model plant lineage.</title>
        <authorList>
            <person name="Arias T."/>
            <person name="Riano-Pachon D.M."/>
            <person name="Di Stilio V.S."/>
        </authorList>
    </citation>
    <scope>NUCLEOTIDE SEQUENCE [LARGE SCALE GENOMIC DNA]</scope>
    <source>
        <strain evidence="3">cv. WT478/WT964</strain>
        <tissue evidence="2">Leaves</tissue>
    </source>
</reference>
<dbReference type="Gene3D" id="3.30.420.10">
    <property type="entry name" value="Ribonuclease H-like superfamily/Ribonuclease H"/>
    <property type="match status" value="1"/>
</dbReference>
<evidence type="ECO:0000313" key="2">
    <source>
        <dbReference type="EMBL" id="KAF5206094.1"/>
    </source>
</evidence>
<dbReference type="GO" id="GO:0004523">
    <property type="term" value="F:RNA-DNA hybrid ribonuclease activity"/>
    <property type="evidence" value="ECO:0007669"/>
    <property type="project" value="InterPro"/>
</dbReference>
<evidence type="ECO:0000259" key="1">
    <source>
        <dbReference type="Pfam" id="PF13456"/>
    </source>
</evidence>
<dbReference type="Proteomes" id="UP000554482">
    <property type="component" value="Unassembled WGS sequence"/>
</dbReference>
<dbReference type="Pfam" id="PF13456">
    <property type="entry name" value="RVT_3"/>
    <property type="match status" value="1"/>
</dbReference>
<proteinExistence type="predicted"/>
<dbReference type="PANTHER" id="PTHR47723:SF19">
    <property type="entry name" value="POLYNUCLEOTIDYL TRANSFERASE, RIBONUCLEASE H-LIKE SUPERFAMILY PROTEIN"/>
    <property type="match status" value="1"/>
</dbReference>
<protein>
    <recommendedName>
        <fullName evidence="1">RNase H type-1 domain-containing protein</fullName>
    </recommendedName>
</protein>
<name>A0A7J6X8P3_THATH</name>
<feature type="domain" description="RNase H type-1" evidence="1">
    <location>
        <begin position="62"/>
        <end position="174"/>
    </location>
</feature>
<evidence type="ECO:0000313" key="3">
    <source>
        <dbReference type="Proteomes" id="UP000554482"/>
    </source>
</evidence>
<dbReference type="InterPro" id="IPR002156">
    <property type="entry name" value="RNaseH_domain"/>
</dbReference>
<dbReference type="OrthoDB" id="1432416at2759"/>
<accession>A0A7J6X8P3</accession>
<gene>
    <name evidence="2" type="ORF">FRX31_004312</name>
</gene>
<dbReference type="PANTHER" id="PTHR47723">
    <property type="entry name" value="OS05G0353850 PROTEIN"/>
    <property type="match status" value="1"/>
</dbReference>
<organism evidence="2 3">
    <name type="scientific">Thalictrum thalictroides</name>
    <name type="common">Rue-anemone</name>
    <name type="synonym">Anemone thalictroides</name>
    <dbReference type="NCBI Taxonomy" id="46969"/>
    <lineage>
        <taxon>Eukaryota</taxon>
        <taxon>Viridiplantae</taxon>
        <taxon>Streptophyta</taxon>
        <taxon>Embryophyta</taxon>
        <taxon>Tracheophyta</taxon>
        <taxon>Spermatophyta</taxon>
        <taxon>Magnoliopsida</taxon>
        <taxon>Ranunculales</taxon>
        <taxon>Ranunculaceae</taxon>
        <taxon>Thalictroideae</taxon>
        <taxon>Thalictrum</taxon>
    </lineage>
</organism>
<dbReference type="InterPro" id="IPR012337">
    <property type="entry name" value="RNaseH-like_sf"/>
</dbReference>
<comment type="caution">
    <text evidence="2">The sequence shown here is derived from an EMBL/GenBank/DDBJ whole genome shotgun (WGS) entry which is preliminary data.</text>
</comment>
<dbReference type="GO" id="GO:0003676">
    <property type="term" value="F:nucleic acid binding"/>
    <property type="evidence" value="ECO:0007669"/>
    <property type="project" value="InterPro"/>
</dbReference>
<dbReference type="AlphaFoldDB" id="A0A7J6X8P3"/>
<dbReference type="InterPro" id="IPR053151">
    <property type="entry name" value="RNase_H-like"/>
</dbReference>
<dbReference type="InterPro" id="IPR036397">
    <property type="entry name" value="RNaseH_sf"/>
</dbReference>
<sequence length="208" mass="23255">MVVRSKLLKDMKIYLQTQLTTLKGNIQLIACIDRIGLVVDYKQKETIHCCWEKPKEGTIMINTDGSVNQQGAGFGGLIRNCLGEKLLGYIGSCTVSSVTYQELQAIAKGLVGADLLGLQEVTIASDTLGSINAIMKHEKPHWYCEDLVAEIQMRAHHFRSVGFKHIFRETNRAAIGGSEPCNFFMNPPDGDLYVILNEDRDGRLYTRF</sequence>
<dbReference type="SUPFAM" id="SSF53098">
    <property type="entry name" value="Ribonuclease H-like"/>
    <property type="match status" value="1"/>
</dbReference>
<keyword evidence="3" id="KW-1185">Reference proteome</keyword>
<dbReference type="EMBL" id="JABWDY010003191">
    <property type="protein sequence ID" value="KAF5206094.1"/>
    <property type="molecule type" value="Genomic_DNA"/>
</dbReference>
<dbReference type="CDD" id="cd06222">
    <property type="entry name" value="RNase_H_like"/>
    <property type="match status" value="1"/>
</dbReference>
<dbReference type="InterPro" id="IPR044730">
    <property type="entry name" value="RNase_H-like_dom_plant"/>
</dbReference>